<dbReference type="OrthoDB" id="9789585at2"/>
<name>A0A4T1ZU65_9PSED</name>
<proteinExistence type="predicted"/>
<feature type="signal peptide" evidence="1">
    <location>
        <begin position="1"/>
        <end position="18"/>
    </location>
</feature>
<sequence length="119" mass="12890">MRRLIATLGFLISLPLMAGEAELNAAVTALQSTDTLLIDVRTQEEFEAGALPNAERIGHEQIASQISALAPDKDTPIVLYCRSGRRSSIAEESLRAMGYKNLINAGGYDELKLALESQD</sequence>
<protein>
    <submittedName>
        <fullName evidence="3">Rhodanese-like domain-containing protein</fullName>
    </submittedName>
</protein>
<gene>
    <name evidence="3" type="ORF">D8779_18350</name>
</gene>
<dbReference type="PANTHER" id="PTHR43031:SF1">
    <property type="entry name" value="PYRIDINE NUCLEOTIDE-DISULPHIDE OXIDOREDUCTASE"/>
    <property type="match status" value="1"/>
</dbReference>
<dbReference type="CDD" id="cd00158">
    <property type="entry name" value="RHOD"/>
    <property type="match status" value="1"/>
</dbReference>
<dbReference type="SUPFAM" id="SSF52821">
    <property type="entry name" value="Rhodanese/Cell cycle control phosphatase"/>
    <property type="match status" value="1"/>
</dbReference>
<dbReference type="EMBL" id="RFLV01000005">
    <property type="protein sequence ID" value="TIH06798.1"/>
    <property type="molecule type" value="Genomic_DNA"/>
</dbReference>
<reference evidence="3 4" key="1">
    <citation type="submission" date="2018-10" db="EMBL/GenBank/DDBJ databases">
        <title>Pseudomonas leptonychotis sp. nov., isolated from Weddell seals in Antarctica.</title>
        <authorList>
            <person name="Novakova D."/>
            <person name="Svec P."/>
            <person name="Kralova S."/>
            <person name="Kristofova L."/>
            <person name="Zeman M."/>
            <person name="Pantucek R."/>
            <person name="Maslanova I."/>
            <person name="Sedlacek I."/>
        </authorList>
    </citation>
    <scope>NUCLEOTIDE SEQUENCE [LARGE SCALE GENOMIC DNA]</scope>
    <source>
        <strain evidence="3 4">CCM 8849</strain>
    </source>
</reference>
<feature type="chain" id="PRO_5020988134" evidence="1">
    <location>
        <begin position="19"/>
        <end position="119"/>
    </location>
</feature>
<evidence type="ECO:0000256" key="1">
    <source>
        <dbReference type="SAM" id="SignalP"/>
    </source>
</evidence>
<keyword evidence="4" id="KW-1185">Reference proteome</keyword>
<evidence type="ECO:0000259" key="2">
    <source>
        <dbReference type="PROSITE" id="PS50206"/>
    </source>
</evidence>
<accession>A0A4T1ZU65</accession>
<keyword evidence="1" id="KW-0732">Signal</keyword>
<comment type="caution">
    <text evidence="3">The sequence shown here is derived from an EMBL/GenBank/DDBJ whole genome shotgun (WGS) entry which is preliminary data.</text>
</comment>
<dbReference type="InterPro" id="IPR036873">
    <property type="entry name" value="Rhodanese-like_dom_sf"/>
</dbReference>
<dbReference type="RefSeq" id="WP_136665908.1">
    <property type="nucleotide sequence ID" value="NZ_RFLV01000005.1"/>
</dbReference>
<dbReference type="AlphaFoldDB" id="A0A4T1ZU65"/>
<dbReference type="Pfam" id="PF00581">
    <property type="entry name" value="Rhodanese"/>
    <property type="match status" value="1"/>
</dbReference>
<dbReference type="Gene3D" id="3.40.250.10">
    <property type="entry name" value="Rhodanese-like domain"/>
    <property type="match status" value="1"/>
</dbReference>
<dbReference type="SMART" id="SM00450">
    <property type="entry name" value="RHOD"/>
    <property type="match status" value="1"/>
</dbReference>
<dbReference type="Proteomes" id="UP000307541">
    <property type="component" value="Unassembled WGS sequence"/>
</dbReference>
<organism evidence="3 4">
    <name type="scientific">Pseudomonas leptonychotis</name>
    <dbReference type="NCBI Taxonomy" id="2448482"/>
    <lineage>
        <taxon>Bacteria</taxon>
        <taxon>Pseudomonadati</taxon>
        <taxon>Pseudomonadota</taxon>
        <taxon>Gammaproteobacteria</taxon>
        <taxon>Pseudomonadales</taxon>
        <taxon>Pseudomonadaceae</taxon>
        <taxon>Pseudomonas</taxon>
    </lineage>
</organism>
<feature type="domain" description="Rhodanese" evidence="2">
    <location>
        <begin position="31"/>
        <end position="116"/>
    </location>
</feature>
<dbReference type="PROSITE" id="PS50206">
    <property type="entry name" value="RHODANESE_3"/>
    <property type="match status" value="1"/>
</dbReference>
<dbReference type="PANTHER" id="PTHR43031">
    <property type="entry name" value="FAD-DEPENDENT OXIDOREDUCTASE"/>
    <property type="match status" value="1"/>
</dbReference>
<dbReference type="InterPro" id="IPR050229">
    <property type="entry name" value="GlpE_sulfurtransferase"/>
</dbReference>
<evidence type="ECO:0000313" key="3">
    <source>
        <dbReference type="EMBL" id="TIH06798.1"/>
    </source>
</evidence>
<dbReference type="InterPro" id="IPR001763">
    <property type="entry name" value="Rhodanese-like_dom"/>
</dbReference>
<evidence type="ECO:0000313" key="4">
    <source>
        <dbReference type="Proteomes" id="UP000307541"/>
    </source>
</evidence>